<dbReference type="GO" id="GO:0005737">
    <property type="term" value="C:cytoplasm"/>
    <property type="evidence" value="ECO:0007669"/>
    <property type="project" value="UniProtKB-ARBA"/>
</dbReference>
<organism evidence="7 8">
    <name type="scientific">Boothiomyces macroporosus</name>
    <dbReference type="NCBI Taxonomy" id="261099"/>
    <lineage>
        <taxon>Eukaryota</taxon>
        <taxon>Fungi</taxon>
        <taxon>Fungi incertae sedis</taxon>
        <taxon>Chytridiomycota</taxon>
        <taxon>Chytridiomycota incertae sedis</taxon>
        <taxon>Chytridiomycetes</taxon>
        <taxon>Rhizophydiales</taxon>
        <taxon>Terramycetaceae</taxon>
        <taxon>Boothiomyces</taxon>
    </lineage>
</organism>
<dbReference type="PROSITE" id="PS51401">
    <property type="entry name" value="CHORD"/>
    <property type="match status" value="1"/>
</dbReference>
<dbReference type="Gene3D" id="4.10.1130.20">
    <property type="match status" value="2"/>
</dbReference>
<evidence type="ECO:0000256" key="1">
    <source>
        <dbReference type="ARBA" id="ARBA00022723"/>
    </source>
</evidence>
<dbReference type="PANTHER" id="PTHR46983:SF3">
    <property type="entry name" value="CHPADIPLOID STATE MAINTENANCE PROTEIN CHPA"/>
    <property type="match status" value="1"/>
</dbReference>
<comment type="caution">
    <text evidence="7">The sequence shown here is derived from an EMBL/GenBank/DDBJ whole genome shotgun (WGS) entry which is preliminary data.</text>
</comment>
<protein>
    <recommendedName>
        <fullName evidence="9">Chord-domain-containing protein</fullName>
    </recommendedName>
</protein>
<feature type="domain" description="CS" evidence="5">
    <location>
        <begin position="194"/>
        <end position="283"/>
    </location>
</feature>
<keyword evidence="1" id="KW-0479">Metal-binding</keyword>
<gene>
    <name evidence="7" type="ORF">HK103_000982</name>
</gene>
<dbReference type="Pfam" id="PF04969">
    <property type="entry name" value="CS"/>
    <property type="match status" value="1"/>
</dbReference>
<dbReference type="FunFam" id="2.60.40.790:FF:000012">
    <property type="entry name" value="SGT1 homolog, MIS12 kinetochore complex assembly cochaperone"/>
    <property type="match status" value="1"/>
</dbReference>
<dbReference type="PANTHER" id="PTHR46983">
    <property type="entry name" value="CYSTEINE AND HISTIDINE-RICH DOMAIN-CONTAINING PROTEIN 1"/>
    <property type="match status" value="1"/>
</dbReference>
<evidence type="ECO:0000313" key="7">
    <source>
        <dbReference type="EMBL" id="KAJ3260347.1"/>
    </source>
</evidence>
<dbReference type="CDD" id="cd06466">
    <property type="entry name" value="p23_CS_SGT1_like"/>
    <property type="match status" value="1"/>
</dbReference>
<dbReference type="SUPFAM" id="SSF49764">
    <property type="entry name" value="HSP20-like chaperones"/>
    <property type="match status" value="1"/>
</dbReference>
<evidence type="ECO:0000313" key="8">
    <source>
        <dbReference type="Proteomes" id="UP001210925"/>
    </source>
</evidence>
<dbReference type="Pfam" id="PF04968">
    <property type="entry name" value="CHORD"/>
    <property type="match status" value="2"/>
</dbReference>
<feature type="domain" description="CHORD" evidence="6">
    <location>
        <begin position="115"/>
        <end position="181"/>
    </location>
</feature>
<keyword evidence="2" id="KW-0677">Repeat</keyword>
<proteinExistence type="predicted"/>
<evidence type="ECO:0000256" key="4">
    <source>
        <dbReference type="SAM" id="MobiDB-lite"/>
    </source>
</evidence>
<dbReference type="GO" id="GO:0046872">
    <property type="term" value="F:metal ion binding"/>
    <property type="evidence" value="ECO:0007669"/>
    <property type="project" value="UniProtKB-KW"/>
</dbReference>
<evidence type="ECO:0000256" key="2">
    <source>
        <dbReference type="ARBA" id="ARBA00022737"/>
    </source>
</evidence>
<dbReference type="Gene3D" id="2.60.40.790">
    <property type="match status" value="1"/>
</dbReference>
<accession>A0AAD5UKZ4</accession>
<feature type="compositionally biased region" description="Basic and acidic residues" evidence="4">
    <location>
        <begin position="62"/>
        <end position="77"/>
    </location>
</feature>
<evidence type="ECO:0000259" key="5">
    <source>
        <dbReference type="PROSITE" id="PS51203"/>
    </source>
</evidence>
<dbReference type="InterPro" id="IPR039790">
    <property type="entry name" value="CHRD1"/>
</dbReference>
<evidence type="ECO:0000256" key="3">
    <source>
        <dbReference type="ARBA" id="ARBA00022833"/>
    </source>
</evidence>
<evidence type="ECO:0008006" key="9">
    <source>
        <dbReference type="Google" id="ProtNLM"/>
    </source>
</evidence>
<dbReference type="PROSITE" id="PS51203">
    <property type="entry name" value="CS"/>
    <property type="match status" value="1"/>
</dbReference>
<keyword evidence="3" id="KW-0862">Zinc</keyword>
<name>A0AAD5UKZ4_9FUNG</name>
<dbReference type="Proteomes" id="UP001210925">
    <property type="component" value="Unassembled WGS sequence"/>
</dbReference>
<dbReference type="InterPro" id="IPR007052">
    <property type="entry name" value="CS_dom"/>
</dbReference>
<dbReference type="InterPro" id="IPR008978">
    <property type="entry name" value="HSP20-like_chaperone"/>
</dbReference>
<dbReference type="AlphaFoldDB" id="A0AAD5UKZ4"/>
<keyword evidence="8" id="KW-1185">Reference proteome</keyword>
<evidence type="ECO:0000259" key="6">
    <source>
        <dbReference type="PROSITE" id="PS51401"/>
    </source>
</evidence>
<feature type="region of interest" description="Disordered" evidence="4">
    <location>
        <begin position="49"/>
        <end position="77"/>
    </location>
</feature>
<dbReference type="InterPro" id="IPR007051">
    <property type="entry name" value="CHORD_dom"/>
</dbReference>
<sequence length="320" mass="35353">MPTCANKACGKEFNETDDCYYHPGGPVFHDALKIPGCTVGKHSLVAIQQPAKAPESKPVASKPRDEAKVETKDTPRPEVFQMKDVKAEKEPEPVKIPEEELHDAKDAVIEAGQKCKRPSCGKPYHNESTREEECVYHSGAPVFHEGSKGIQDLNAGWSCCSRKVLEFDEFLKIKGCRKGKHRFTSGSSESGPVVVDCKRDWYQTPDKVNVSVFAKKVNKDESKVAFADQRLAVDIKFVDGSIHKFHTDLFQPIIPDQCSYEILSTKIEIILKKANGISWAVLEQKENVTSWTTFGISGGVGSVGSKEALIANDAPIHILK</sequence>
<dbReference type="EMBL" id="JADGKB010000012">
    <property type="protein sequence ID" value="KAJ3260347.1"/>
    <property type="molecule type" value="Genomic_DNA"/>
</dbReference>
<reference evidence="7" key="1">
    <citation type="submission" date="2020-05" db="EMBL/GenBank/DDBJ databases">
        <title>Phylogenomic resolution of chytrid fungi.</title>
        <authorList>
            <person name="Stajich J.E."/>
            <person name="Amses K."/>
            <person name="Simmons R."/>
            <person name="Seto K."/>
            <person name="Myers J."/>
            <person name="Bonds A."/>
            <person name="Quandt C.A."/>
            <person name="Barry K."/>
            <person name="Liu P."/>
            <person name="Grigoriev I."/>
            <person name="Longcore J.E."/>
            <person name="James T.Y."/>
        </authorList>
    </citation>
    <scope>NUCLEOTIDE SEQUENCE</scope>
    <source>
        <strain evidence="7">PLAUS21</strain>
    </source>
</reference>